<reference evidence="4" key="1">
    <citation type="submission" date="2016-06" db="UniProtKB">
        <authorList>
            <consortium name="WormBaseParasite"/>
        </authorList>
    </citation>
    <scope>IDENTIFICATION</scope>
</reference>
<evidence type="ECO:0000313" key="4">
    <source>
        <dbReference type="WBParaSite" id="TCNE_0001751301-mRNA-1"/>
    </source>
</evidence>
<gene>
    <name evidence="2" type="ORF">TCNE_LOCUS17511</name>
</gene>
<accession>A0A183V9U2</accession>
<proteinExistence type="predicted"/>
<evidence type="ECO:0000313" key="3">
    <source>
        <dbReference type="Proteomes" id="UP000050794"/>
    </source>
</evidence>
<dbReference type="Proteomes" id="UP000050794">
    <property type="component" value="Unassembled WGS sequence"/>
</dbReference>
<dbReference type="AlphaFoldDB" id="A0A183V9U2"/>
<keyword evidence="3" id="KW-1185">Reference proteome</keyword>
<name>A0A183V9U2_TOXCA</name>
<dbReference type="EMBL" id="UYWY01024511">
    <property type="protein sequence ID" value="VDM48832.1"/>
    <property type="molecule type" value="Genomic_DNA"/>
</dbReference>
<reference evidence="2 3" key="2">
    <citation type="submission" date="2018-11" db="EMBL/GenBank/DDBJ databases">
        <authorList>
            <consortium name="Pathogen Informatics"/>
        </authorList>
    </citation>
    <scope>NUCLEOTIDE SEQUENCE [LARGE SCALE GENOMIC DNA]</scope>
</reference>
<dbReference type="WBParaSite" id="TCNE_0001751301-mRNA-1">
    <property type="protein sequence ID" value="TCNE_0001751301-mRNA-1"/>
    <property type="gene ID" value="TCNE_0001751301"/>
</dbReference>
<feature type="region of interest" description="Disordered" evidence="1">
    <location>
        <begin position="15"/>
        <end position="41"/>
    </location>
</feature>
<evidence type="ECO:0000313" key="2">
    <source>
        <dbReference type="EMBL" id="VDM48832.1"/>
    </source>
</evidence>
<evidence type="ECO:0000256" key="1">
    <source>
        <dbReference type="SAM" id="MobiDB-lite"/>
    </source>
</evidence>
<sequence>MTKLSKNNFQDKYLQSAKQNKADRRTNYPLSAPPPDKSTTKSRIGLLRCFTGPVALLADVDKAFLQLELFPAVTRFLWLKKPNKGFFTENVEHYRFTRVSFEIIISSFLLNATIRHPLQTVRTTTAQQILQGSYVDSLVMGAENSDEAIKIHNEAKRLPRILVWHTSKNSFPLSKIPASQNLEQTESCSAQHNGEESCPSRPYISLPSLHF</sequence>
<protein>
    <submittedName>
        <fullName evidence="4">Reverse transcriptase domain-containing protein</fullName>
    </submittedName>
</protein>
<organism evidence="3 4">
    <name type="scientific">Toxocara canis</name>
    <name type="common">Canine roundworm</name>
    <dbReference type="NCBI Taxonomy" id="6265"/>
    <lineage>
        <taxon>Eukaryota</taxon>
        <taxon>Metazoa</taxon>
        <taxon>Ecdysozoa</taxon>
        <taxon>Nematoda</taxon>
        <taxon>Chromadorea</taxon>
        <taxon>Rhabditida</taxon>
        <taxon>Spirurina</taxon>
        <taxon>Ascaridomorpha</taxon>
        <taxon>Ascaridoidea</taxon>
        <taxon>Toxocaridae</taxon>
        <taxon>Toxocara</taxon>
    </lineage>
</organism>